<name>A0ABS0ZID1_9STRE</name>
<dbReference type="RefSeq" id="WP_199575312.1">
    <property type="nucleotide sequence ID" value="NZ_JAENBO010000002.1"/>
</dbReference>
<comment type="caution">
    <text evidence="1">The sequence shown here is derived from an EMBL/GenBank/DDBJ whole genome shotgun (WGS) entry which is preliminary data.</text>
</comment>
<evidence type="ECO:0000313" key="1">
    <source>
        <dbReference type="EMBL" id="MBJ8325749.1"/>
    </source>
</evidence>
<dbReference type="Proteomes" id="UP000653045">
    <property type="component" value="Unassembled WGS sequence"/>
</dbReference>
<dbReference type="EMBL" id="JAENBO010000002">
    <property type="protein sequence ID" value="MBJ8325749.1"/>
    <property type="molecule type" value="Genomic_DNA"/>
</dbReference>
<dbReference type="Pfam" id="PF08930">
    <property type="entry name" value="DUF1912"/>
    <property type="match status" value="1"/>
</dbReference>
<gene>
    <name evidence="1" type="ORF">JHK62_03505</name>
</gene>
<reference evidence="1 2" key="1">
    <citation type="journal article" date="2021" name="Int. J. Syst. Evol. Microbiol.">
        <title>Streptococcus vicugnae sp. nov., isolated from faeces of alpacas (Vicugna pacos) and cattle (Bos taurus), Streptococcus zalophi sp. nov., and Streptococcus pacificus sp. nov., isolated from respiratory tract of California sea lions (Zalophus californianus).</title>
        <authorList>
            <person name="Volokhov D.V."/>
            <person name="Zagorodnyaya T.A."/>
            <person name="Shen Z."/>
            <person name="Blom J."/>
            <person name="Furtak V.A."/>
            <person name="Eisenberg T."/>
            <person name="Fan P."/>
            <person name="Jeong K.C."/>
            <person name="Gao Y."/>
            <person name="Zhang S."/>
            <person name="Amselle M."/>
        </authorList>
    </citation>
    <scope>NUCLEOTIDE SEQUENCE [LARGE SCALE GENOMIC DNA]</scope>
    <source>
        <strain evidence="1 2">CSL7591</strain>
    </source>
</reference>
<protein>
    <submittedName>
        <fullName evidence="1">DUF1912 family protein</fullName>
    </submittedName>
</protein>
<sequence length="84" mass="10178">MTYEQEFLKAFEEWLNTQVMVNEMAKKESEKVFETYKDEKAKEAIIRYESRLDAYQFLQGKLANYHQGKDFHALPDHLSSERYY</sequence>
<dbReference type="SUPFAM" id="SSF140121">
    <property type="entry name" value="SPy1572-like"/>
    <property type="match status" value="1"/>
</dbReference>
<dbReference type="InterPro" id="IPR015026">
    <property type="entry name" value="DUF1912"/>
</dbReference>
<organism evidence="1 2">
    <name type="scientific">Streptococcus pacificus</name>
    <dbReference type="NCBI Taxonomy" id="2740577"/>
    <lineage>
        <taxon>Bacteria</taxon>
        <taxon>Bacillati</taxon>
        <taxon>Bacillota</taxon>
        <taxon>Bacilli</taxon>
        <taxon>Lactobacillales</taxon>
        <taxon>Streptococcaceae</taxon>
        <taxon>Streptococcus</taxon>
    </lineage>
</organism>
<accession>A0ABS0ZID1</accession>
<keyword evidence="2" id="KW-1185">Reference proteome</keyword>
<proteinExistence type="predicted"/>
<dbReference type="Gene3D" id="1.20.58.90">
    <property type="match status" value="1"/>
</dbReference>
<evidence type="ECO:0000313" key="2">
    <source>
        <dbReference type="Proteomes" id="UP000653045"/>
    </source>
</evidence>
<dbReference type="InterPro" id="IPR038024">
    <property type="entry name" value="SPy1572-like_sf"/>
</dbReference>